<dbReference type="AlphaFoldDB" id="A0A5C5ZAH0"/>
<feature type="region of interest" description="Disordered" evidence="1">
    <location>
        <begin position="493"/>
        <end position="584"/>
    </location>
</feature>
<sequence>MLFSCGVRARSVSQRYQKRYQQTGTFFLSGFLGAAFFSVLGLFACANASAEIWTDLRGRYEVEADLLGVWENNAILRMPDGRRVSVELNNLRSESRIQAQNLAKKRQTQQAEFVREIEKQVEIANLAAPDPLPQPKKVATYQPLEEGAEPLAALEHTASQVAAGHELLARYDALPTKYREDIDALVKLAAAKPDAATLQSTLTSFSELGSFVESHQNWIFDHPRLQTLDEGTRETVRELVLGIAGIMKTAFAPEALNLNELKSSPFRDWLVAQDASIAPYMKQVYNIADSTTMSFEEAGPQEQVTNPATIYGPTRGYGGDPSGYGYEDMYGSSDYGDDSGYGYEDMYGDDSGYGDGSGSGYGSSGPPPGYMPEGYGSGPGGPGGEPAPKKEITEFKAKTQVNGKPFVFQLTRIDGYWVEKKMSENWDENIESLKKQIEDGTLLNVSVMQGLSTMIAPSVSNLKSAETKEDFYRMLKAEMASFSSMTSMLAPMIQGPNAGRNNGGSDPYGSGGSPYGPGGNPYGPSGSPYGPGGNPYGPGGNPSGPGGSSSGPGGSSSGSGVSPYGPGSSSFGQGYDPNGSRNRP</sequence>
<comment type="caution">
    <text evidence="3">The sequence shown here is derived from an EMBL/GenBank/DDBJ whole genome shotgun (WGS) entry which is preliminary data.</text>
</comment>
<keyword evidence="2" id="KW-1133">Transmembrane helix</keyword>
<reference evidence="3 4" key="1">
    <citation type="submission" date="2019-02" db="EMBL/GenBank/DDBJ databases">
        <title>Deep-cultivation of Planctomycetes and their phenomic and genomic characterization uncovers novel biology.</title>
        <authorList>
            <person name="Wiegand S."/>
            <person name="Jogler M."/>
            <person name="Boedeker C."/>
            <person name="Pinto D."/>
            <person name="Vollmers J."/>
            <person name="Rivas-Marin E."/>
            <person name="Kohn T."/>
            <person name="Peeters S.H."/>
            <person name="Heuer A."/>
            <person name="Rast P."/>
            <person name="Oberbeckmann S."/>
            <person name="Bunk B."/>
            <person name="Jeske O."/>
            <person name="Meyerdierks A."/>
            <person name="Storesund J.E."/>
            <person name="Kallscheuer N."/>
            <person name="Luecker S."/>
            <person name="Lage O.M."/>
            <person name="Pohl T."/>
            <person name="Merkel B.J."/>
            <person name="Hornburger P."/>
            <person name="Mueller R.-W."/>
            <person name="Bruemmer F."/>
            <person name="Labrenz M."/>
            <person name="Spormann A.M."/>
            <person name="Op Den Camp H."/>
            <person name="Overmann J."/>
            <person name="Amann R."/>
            <person name="Jetten M.S.M."/>
            <person name="Mascher T."/>
            <person name="Medema M.H."/>
            <person name="Devos D.P."/>
            <person name="Kaster A.-K."/>
            <person name="Ovreas L."/>
            <person name="Rohde M."/>
            <person name="Galperin M.Y."/>
            <person name="Jogler C."/>
        </authorList>
    </citation>
    <scope>NUCLEOTIDE SEQUENCE [LARGE SCALE GENOMIC DNA]</scope>
    <source>
        <strain evidence="3 4">CA13</strain>
    </source>
</reference>
<keyword evidence="2" id="KW-0812">Transmembrane</keyword>
<feature type="compositionally biased region" description="Gly residues" evidence="1">
    <location>
        <begin position="375"/>
        <end position="384"/>
    </location>
</feature>
<gene>
    <name evidence="3" type="ORF">CA13_58470</name>
</gene>
<dbReference type="Gene3D" id="2.30.30.700">
    <property type="entry name" value="SLA1 homology domain 1"/>
    <property type="match status" value="1"/>
</dbReference>
<feature type="region of interest" description="Disordered" evidence="1">
    <location>
        <begin position="341"/>
        <end position="387"/>
    </location>
</feature>
<dbReference type="Proteomes" id="UP000315010">
    <property type="component" value="Unassembled WGS sequence"/>
</dbReference>
<keyword evidence="4" id="KW-1185">Reference proteome</keyword>
<evidence type="ECO:0000313" key="3">
    <source>
        <dbReference type="EMBL" id="TWT84369.1"/>
    </source>
</evidence>
<name>A0A5C5ZAH0_9BACT</name>
<feature type="region of interest" description="Disordered" evidence="1">
    <location>
        <begin position="297"/>
        <end position="317"/>
    </location>
</feature>
<evidence type="ECO:0000313" key="4">
    <source>
        <dbReference type="Proteomes" id="UP000315010"/>
    </source>
</evidence>
<evidence type="ECO:0008006" key="5">
    <source>
        <dbReference type="Google" id="ProtNLM"/>
    </source>
</evidence>
<protein>
    <recommendedName>
        <fullName evidence="5">SLA1 homology domain-containing protein</fullName>
    </recommendedName>
</protein>
<accession>A0A5C5ZAH0</accession>
<proteinExistence type="predicted"/>
<evidence type="ECO:0000256" key="1">
    <source>
        <dbReference type="SAM" id="MobiDB-lite"/>
    </source>
</evidence>
<feature type="transmembrane region" description="Helical" evidence="2">
    <location>
        <begin position="25"/>
        <end position="44"/>
    </location>
</feature>
<keyword evidence="2" id="KW-0472">Membrane</keyword>
<feature type="compositionally biased region" description="Gly residues" evidence="1">
    <location>
        <begin position="351"/>
        <end position="363"/>
    </location>
</feature>
<evidence type="ECO:0000256" key="2">
    <source>
        <dbReference type="SAM" id="Phobius"/>
    </source>
</evidence>
<feature type="compositionally biased region" description="Gly residues" evidence="1">
    <location>
        <begin position="509"/>
        <end position="521"/>
    </location>
</feature>
<organism evidence="3 4">
    <name type="scientific">Novipirellula herctigrandis</name>
    <dbReference type="NCBI Taxonomy" id="2527986"/>
    <lineage>
        <taxon>Bacteria</taxon>
        <taxon>Pseudomonadati</taxon>
        <taxon>Planctomycetota</taxon>
        <taxon>Planctomycetia</taxon>
        <taxon>Pirellulales</taxon>
        <taxon>Pirellulaceae</taxon>
        <taxon>Novipirellula</taxon>
    </lineage>
</organism>
<feature type="compositionally biased region" description="Low complexity" evidence="1">
    <location>
        <begin position="558"/>
        <end position="570"/>
    </location>
</feature>
<dbReference type="EMBL" id="SJPJ01000001">
    <property type="protein sequence ID" value="TWT84369.1"/>
    <property type="molecule type" value="Genomic_DNA"/>
</dbReference>
<feature type="compositionally biased region" description="Gly residues" evidence="1">
    <location>
        <begin position="529"/>
        <end position="557"/>
    </location>
</feature>